<dbReference type="SUPFAM" id="SSF57756">
    <property type="entry name" value="Retrovirus zinc finger-like domains"/>
    <property type="match status" value="1"/>
</dbReference>
<dbReference type="PANTHER" id="PTHR11439:SF442">
    <property type="entry name" value="CYSTEINE-RICH RLK (RECEPTOR-LIKE PROTEIN KINASE) 8"/>
    <property type="match status" value="1"/>
</dbReference>
<dbReference type="Pfam" id="PF20167">
    <property type="entry name" value="Transposase_32"/>
    <property type="match status" value="1"/>
</dbReference>
<comment type="caution">
    <text evidence="4">The sequence shown here is derived from an EMBL/GenBank/DDBJ whole genome shotgun (WGS) entry which is preliminary data.</text>
</comment>
<feature type="compositionally biased region" description="Basic and acidic residues" evidence="2">
    <location>
        <begin position="727"/>
        <end position="742"/>
    </location>
</feature>
<evidence type="ECO:0000313" key="5">
    <source>
        <dbReference type="Proteomes" id="UP001054252"/>
    </source>
</evidence>
<evidence type="ECO:0000259" key="3">
    <source>
        <dbReference type="PROSITE" id="PS50158"/>
    </source>
</evidence>
<dbReference type="GO" id="GO:0008270">
    <property type="term" value="F:zinc ion binding"/>
    <property type="evidence" value="ECO:0007669"/>
    <property type="project" value="UniProtKB-KW"/>
</dbReference>
<evidence type="ECO:0000256" key="2">
    <source>
        <dbReference type="SAM" id="MobiDB-lite"/>
    </source>
</evidence>
<keyword evidence="1" id="KW-0862">Zinc</keyword>
<keyword evidence="1" id="KW-0863">Zinc-finger</keyword>
<dbReference type="InterPro" id="IPR036875">
    <property type="entry name" value="Znf_CCHC_sf"/>
</dbReference>
<feature type="region of interest" description="Disordered" evidence="2">
    <location>
        <begin position="1"/>
        <end position="33"/>
    </location>
</feature>
<accession>A0AAV5ML84</accession>
<gene>
    <name evidence="4" type="ORF">SLEP1_g56497</name>
</gene>
<sequence length="772" mass="89207">MAMKDYDSEEDNKKKKTIALKATQHSEGEEEGDLDEDIVMLTKKFKKFLKKENFKKQGGLKRNNRSDKYKRDSNKKDKIICYRCKKPGHVKFECPFGNAKSLKAKEKKSKKALVTTWSDDSSDEESSDSEVANLCLMTKEEDTQEEYLKVKETKKKSKSKWNKVWTLVPRPNDHPTIGTKWVFRNKLDENGDVIRNKARLVAKGYSQEEGIDYDETYAPVARLEAIRMLCAFAAHMNIKLYQMDVKSAFLNGYIKEEVYVEQPPAFEDPHYPDHVYKLSKTLYGLKQAPRACYERLSGFLIEKGFKRGKVDTTLFIKHEQSDMLIAQIYVDDIIFGYTNEVFCEKFSKVIQGRFEISMMGELNFFLGLQIKQTKDSIFIHQAKYTKELLKKFGMNNSKIASTPMSTTLKLDKDEQGKDFDKKLYKSMIGSLLYLTASRPVIIFSGTTCMGLWYVKGMTFDLLGYSNVDFAGCKVDRKSTSGSCEFLARRVLFGRQTDDDFLIGMEFPFLAYFEEWQWEKFLSLNRPYYRFLSKIFYFNMMPQGHDKDYKFSTYVRGKNIEVNPGKISRIIVRTVGSETFVEDKQFNFVEASRVVFQDKSLACERFDTNRLPLHMRLLHLIITHTITPRSGKHSSITHEDLWLMYRIVTKNPPNLSKVIIGHMKTIIKTDDGAALPYGNLVTKLLNLEIGDINEEKSHPIGNKIGATSVRLIGFMQDESGQWIRKTELRDTSRRPESLKEAEPKTNLLSKVLKEGEKESNVQIQDSSFKAQVN</sequence>
<organism evidence="4 5">
    <name type="scientific">Rubroshorea leprosula</name>
    <dbReference type="NCBI Taxonomy" id="152421"/>
    <lineage>
        <taxon>Eukaryota</taxon>
        <taxon>Viridiplantae</taxon>
        <taxon>Streptophyta</taxon>
        <taxon>Embryophyta</taxon>
        <taxon>Tracheophyta</taxon>
        <taxon>Spermatophyta</taxon>
        <taxon>Magnoliopsida</taxon>
        <taxon>eudicotyledons</taxon>
        <taxon>Gunneridae</taxon>
        <taxon>Pentapetalae</taxon>
        <taxon>rosids</taxon>
        <taxon>malvids</taxon>
        <taxon>Malvales</taxon>
        <taxon>Dipterocarpaceae</taxon>
        <taxon>Rubroshorea</taxon>
    </lineage>
</organism>
<name>A0AAV5ML84_9ROSI</name>
<dbReference type="Pfam" id="PF07727">
    <property type="entry name" value="RVT_2"/>
    <property type="match status" value="1"/>
</dbReference>
<dbReference type="PROSITE" id="PS50158">
    <property type="entry name" value="ZF_CCHC"/>
    <property type="match status" value="1"/>
</dbReference>
<dbReference type="InterPro" id="IPR046796">
    <property type="entry name" value="Transposase_32_dom"/>
</dbReference>
<dbReference type="InterPro" id="IPR013103">
    <property type="entry name" value="RVT_2"/>
</dbReference>
<keyword evidence="1" id="KW-0479">Metal-binding</keyword>
<reference evidence="4 5" key="1">
    <citation type="journal article" date="2021" name="Commun. Biol.">
        <title>The genome of Shorea leprosula (Dipterocarpaceae) highlights the ecological relevance of drought in aseasonal tropical rainforests.</title>
        <authorList>
            <person name="Ng K.K.S."/>
            <person name="Kobayashi M.J."/>
            <person name="Fawcett J.A."/>
            <person name="Hatakeyama M."/>
            <person name="Paape T."/>
            <person name="Ng C.H."/>
            <person name="Ang C.C."/>
            <person name="Tnah L.H."/>
            <person name="Lee C.T."/>
            <person name="Nishiyama T."/>
            <person name="Sese J."/>
            <person name="O'Brien M.J."/>
            <person name="Copetti D."/>
            <person name="Mohd Noor M.I."/>
            <person name="Ong R.C."/>
            <person name="Putra M."/>
            <person name="Sireger I.Z."/>
            <person name="Indrioko S."/>
            <person name="Kosugi Y."/>
            <person name="Izuno A."/>
            <person name="Isagi Y."/>
            <person name="Lee S.L."/>
            <person name="Shimizu K.K."/>
        </authorList>
    </citation>
    <scope>NUCLEOTIDE SEQUENCE [LARGE SCALE GENOMIC DNA]</scope>
    <source>
        <strain evidence="4">214</strain>
    </source>
</reference>
<dbReference type="GO" id="GO:0003676">
    <property type="term" value="F:nucleic acid binding"/>
    <property type="evidence" value="ECO:0007669"/>
    <property type="project" value="InterPro"/>
</dbReference>
<dbReference type="SMART" id="SM00343">
    <property type="entry name" value="ZnF_C2HC"/>
    <property type="match status" value="1"/>
</dbReference>
<proteinExistence type="predicted"/>
<dbReference type="InterPro" id="IPR043502">
    <property type="entry name" value="DNA/RNA_pol_sf"/>
</dbReference>
<dbReference type="SUPFAM" id="SSF56672">
    <property type="entry name" value="DNA/RNA polymerases"/>
    <property type="match status" value="1"/>
</dbReference>
<evidence type="ECO:0000313" key="4">
    <source>
        <dbReference type="EMBL" id="GKV49764.1"/>
    </source>
</evidence>
<dbReference type="EMBL" id="BPVZ01000317">
    <property type="protein sequence ID" value="GKV49764.1"/>
    <property type="molecule type" value="Genomic_DNA"/>
</dbReference>
<dbReference type="InterPro" id="IPR001878">
    <property type="entry name" value="Znf_CCHC"/>
</dbReference>
<protein>
    <recommendedName>
        <fullName evidence="3">CCHC-type domain-containing protein</fullName>
    </recommendedName>
</protein>
<feature type="region of interest" description="Disordered" evidence="2">
    <location>
        <begin position="727"/>
        <end position="746"/>
    </location>
</feature>
<keyword evidence="5" id="KW-1185">Reference proteome</keyword>
<feature type="domain" description="CCHC-type" evidence="3">
    <location>
        <begin position="81"/>
        <end position="95"/>
    </location>
</feature>
<dbReference type="AlphaFoldDB" id="A0AAV5ML84"/>
<dbReference type="Pfam" id="PF00098">
    <property type="entry name" value="zf-CCHC"/>
    <property type="match status" value="1"/>
</dbReference>
<dbReference type="PANTHER" id="PTHR11439">
    <property type="entry name" value="GAG-POL-RELATED RETROTRANSPOSON"/>
    <property type="match status" value="1"/>
</dbReference>
<dbReference type="Proteomes" id="UP001054252">
    <property type="component" value="Unassembled WGS sequence"/>
</dbReference>
<evidence type="ECO:0000256" key="1">
    <source>
        <dbReference type="PROSITE-ProRule" id="PRU00047"/>
    </source>
</evidence>
<dbReference type="Gene3D" id="4.10.60.10">
    <property type="entry name" value="Zinc finger, CCHC-type"/>
    <property type="match status" value="1"/>
</dbReference>